<dbReference type="Pfam" id="PF00534">
    <property type="entry name" value="Glycos_transf_1"/>
    <property type="match status" value="1"/>
</dbReference>
<dbReference type="eggNOG" id="COG0438">
    <property type="taxonomic scope" value="Bacteria"/>
</dbReference>
<dbReference type="RefSeq" id="WP_013701166.1">
    <property type="nucleotide sequence ID" value="NC_015385.1"/>
</dbReference>
<dbReference type="SUPFAM" id="SSF53756">
    <property type="entry name" value="UDP-Glycosyltransferase/glycogen phosphorylase"/>
    <property type="match status" value="1"/>
</dbReference>
<dbReference type="KEGG" id="tsu:Tresu_0954"/>
<sequence>MLENNEMLNQVQHDTNLCKTLRISVIGTVGVPACYGGFESLVDNLLDFTPANVEYTVFCSAKKYENRLESYKGAKLVYLEKDANGIESIFYDFEGMKRSLNSDIMLILGVSGCMFLSYIRRHFRGKIITNIDGLEWRRDKWKWYAKHLLKFSEKMAVRHSDIVIGDNKGITDYIKSEYSKIVQNKSVELIAYGGDQVSRVQDNSLFERYPFCREPYAVTVCRIEPENNVHVILEAFSKMPDETLVFVGNWEKSEYGRSLKEKFSACKNILLLDPIYEPHTVNWLRSNAHVYIHGHSAGGTNPSLVEAMNLSLPILAFDCVYNRATTEEKCLYWKTSDDLQDLMKNESDKFEKIASEMGEAGKHLYSWDRIAKQYNALYKI</sequence>
<dbReference type="Proteomes" id="UP000006852">
    <property type="component" value="Chromosome"/>
</dbReference>
<dbReference type="PANTHER" id="PTHR46401:SF2">
    <property type="entry name" value="GLYCOSYLTRANSFERASE WBBK-RELATED"/>
    <property type="match status" value="1"/>
</dbReference>
<protein>
    <recommendedName>
        <fullName evidence="6">DUF1972 domain-containing protein</fullName>
    </recommendedName>
</protein>
<keyword evidence="5" id="KW-1185">Reference proteome</keyword>
<dbReference type="EMBL" id="CP002631">
    <property type="protein sequence ID" value="AEB13874.1"/>
    <property type="molecule type" value="Genomic_DNA"/>
</dbReference>
<dbReference type="Gene3D" id="3.40.50.2000">
    <property type="entry name" value="Glycogen Phosphorylase B"/>
    <property type="match status" value="2"/>
</dbReference>
<evidence type="ECO:0000313" key="5">
    <source>
        <dbReference type="Proteomes" id="UP000006852"/>
    </source>
</evidence>
<evidence type="ECO:0000313" key="4">
    <source>
        <dbReference type="EMBL" id="AEB13874.1"/>
    </source>
</evidence>
<organism evidence="4 5">
    <name type="scientific">Treponema succinifaciens (strain ATCC 33096 / DSM 2489 / 6091)</name>
    <dbReference type="NCBI Taxonomy" id="869209"/>
    <lineage>
        <taxon>Bacteria</taxon>
        <taxon>Pseudomonadati</taxon>
        <taxon>Spirochaetota</taxon>
        <taxon>Spirochaetia</taxon>
        <taxon>Spirochaetales</taxon>
        <taxon>Treponemataceae</taxon>
        <taxon>Treponema</taxon>
    </lineage>
</organism>
<dbReference type="STRING" id="869209.Tresu_0954"/>
<dbReference type="InterPro" id="IPR001296">
    <property type="entry name" value="Glyco_trans_1"/>
</dbReference>
<proteinExistence type="predicted"/>
<evidence type="ECO:0000259" key="3">
    <source>
        <dbReference type="Pfam" id="PF09314"/>
    </source>
</evidence>
<dbReference type="GO" id="GO:0016757">
    <property type="term" value="F:glycosyltransferase activity"/>
    <property type="evidence" value="ECO:0007669"/>
    <property type="project" value="InterPro"/>
</dbReference>
<accession>F2NRQ6</accession>
<evidence type="ECO:0008006" key="6">
    <source>
        <dbReference type="Google" id="ProtNLM"/>
    </source>
</evidence>
<evidence type="ECO:0000259" key="2">
    <source>
        <dbReference type="Pfam" id="PF00534"/>
    </source>
</evidence>
<dbReference type="Pfam" id="PF09314">
    <property type="entry name" value="DUF1972"/>
    <property type="match status" value="1"/>
</dbReference>
<gene>
    <name evidence="4" type="ordered locus">Tresu_0954</name>
</gene>
<keyword evidence="1" id="KW-0808">Transferase</keyword>
<reference evidence="4 5" key="1">
    <citation type="journal article" date="2011" name="Stand. Genomic Sci.">
        <title>Complete genome sequence of Treponema succinifaciens type strain (6091).</title>
        <authorList>
            <person name="Han C."/>
            <person name="Gronow S."/>
            <person name="Teshima H."/>
            <person name="Lapidus A."/>
            <person name="Nolan M."/>
            <person name="Lucas S."/>
            <person name="Hammon N."/>
            <person name="Deshpande S."/>
            <person name="Cheng J.F."/>
            <person name="Zeytun A."/>
            <person name="Tapia R."/>
            <person name="Goodwin L."/>
            <person name="Pitluck S."/>
            <person name="Liolios K."/>
            <person name="Pagani I."/>
            <person name="Ivanova N."/>
            <person name="Mavromatis K."/>
            <person name="Mikhailova N."/>
            <person name="Huntemann M."/>
            <person name="Pati A."/>
            <person name="Chen A."/>
            <person name="Palaniappan K."/>
            <person name="Land M."/>
            <person name="Hauser L."/>
            <person name="Brambilla E.M."/>
            <person name="Rohde M."/>
            <person name="Goker M."/>
            <person name="Woyke T."/>
            <person name="Bristow J."/>
            <person name="Eisen J.A."/>
            <person name="Markowitz V."/>
            <person name="Hugenholtz P."/>
            <person name="Kyrpides N.C."/>
            <person name="Klenk H.P."/>
            <person name="Detter J.C."/>
        </authorList>
    </citation>
    <scope>NUCLEOTIDE SEQUENCE [LARGE SCALE GENOMIC DNA]</scope>
    <source>
        <strain evidence="5">ATCC 33096 / DSM 2489 / 6091</strain>
    </source>
</reference>
<feature type="domain" description="DUF1972" evidence="3">
    <location>
        <begin position="23"/>
        <end position="195"/>
    </location>
</feature>
<dbReference type="HOGENOM" id="CLU_009583_3_0_12"/>
<dbReference type="PANTHER" id="PTHR46401">
    <property type="entry name" value="GLYCOSYLTRANSFERASE WBBK-RELATED"/>
    <property type="match status" value="1"/>
</dbReference>
<dbReference type="AlphaFoldDB" id="F2NRQ6"/>
<dbReference type="GeneID" id="302998121"/>
<name>F2NRQ6_TRES6</name>
<feature type="domain" description="Glycosyl transferase family 1" evidence="2">
    <location>
        <begin position="213"/>
        <end position="321"/>
    </location>
</feature>
<evidence type="ECO:0000256" key="1">
    <source>
        <dbReference type="ARBA" id="ARBA00022679"/>
    </source>
</evidence>
<dbReference type="InterPro" id="IPR015393">
    <property type="entry name" value="DUF1972"/>
</dbReference>
<reference evidence="5" key="2">
    <citation type="submission" date="2011-04" db="EMBL/GenBank/DDBJ databases">
        <title>The complete genome of chromosome of Treponema succinifaciens DSM 2489.</title>
        <authorList>
            <person name="Lucas S."/>
            <person name="Copeland A."/>
            <person name="Lapidus A."/>
            <person name="Bruce D."/>
            <person name="Goodwin L."/>
            <person name="Pitluck S."/>
            <person name="Peters L."/>
            <person name="Kyrpides N."/>
            <person name="Mavromatis K."/>
            <person name="Ivanova N."/>
            <person name="Ovchinnikova G."/>
            <person name="Teshima H."/>
            <person name="Detter J.C."/>
            <person name="Tapia R."/>
            <person name="Han C."/>
            <person name="Land M."/>
            <person name="Hauser L."/>
            <person name="Markowitz V."/>
            <person name="Cheng J.-F."/>
            <person name="Hugenholtz P."/>
            <person name="Woyke T."/>
            <person name="Wu D."/>
            <person name="Gronow S."/>
            <person name="Wellnitz S."/>
            <person name="Brambilla E."/>
            <person name="Klenk H.-P."/>
            <person name="Eisen J.A."/>
        </authorList>
    </citation>
    <scope>NUCLEOTIDE SEQUENCE [LARGE SCALE GENOMIC DNA]</scope>
    <source>
        <strain evidence="5">ATCC 33096 / DSM 2489 / 6091</strain>
    </source>
</reference>